<dbReference type="SUPFAM" id="SSF142338">
    <property type="entry name" value="CofD-like"/>
    <property type="match status" value="1"/>
</dbReference>
<dbReference type="EMBL" id="ACLJ02000003">
    <property type="protein sequence ID" value="EFK53899.1"/>
    <property type="molecule type" value="Genomic_DNA"/>
</dbReference>
<dbReference type="Pfam" id="PF01933">
    <property type="entry name" value="CofD"/>
    <property type="match status" value="1"/>
</dbReference>
<dbReference type="HAMAP" id="MF_00973">
    <property type="entry name" value="Gluconeogen_factor"/>
    <property type="match status" value="1"/>
</dbReference>
<comment type="subcellular location">
    <subcellularLocation>
        <location evidence="2">Cytoplasm</location>
    </subcellularLocation>
</comment>
<dbReference type="NCBIfam" id="TIGR01826">
    <property type="entry name" value="CofD_related"/>
    <property type="match status" value="1"/>
</dbReference>
<dbReference type="eggNOG" id="COG0391">
    <property type="taxonomic scope" value="Bacteria"/>
</dbReference>
<organism evidence="3 4">
    <name type="scientific">Corynebacterium genitalium ATCC 33030</name>
    <dbReference type="NCBI Taxonomy" id="585529"/>
    <lineage>
        <taxon>Bacteria</taxon>
        <taxon>Bacillati</taxon>
        <taxon>Actinomycetota</taxon>
        <taxon>Actinomycetes</taxon>
        <taxon>Mycobacteriales</taxon>
        <taxon>Corynebacteriaceae</taxon>
        <taxon>Corynebacterium</taxon>
    </lineage>
</organism>
<evidence type="ECO:0000313" key="4">
    <source>
        <dbReference type="Proteomes" id="UP000004208"/>
    </source>
</evidence>
<evidence type="ECO:0000256" key="2">
    <source>
        <dbReference type="HAMAP-Rule" id="MF_00973"/>
    </source>
</evidence>
<dbReference type="RefSeq" id="WP_005290043.1">
    <property type="nucleotide sequence ID" value="NZ_CM000961.1"/>
</dbReference>
<comment type="similarity">
    <text evidence="2">Belongs to the gluconeogenesis factor family.</text>
</comment>
<dbReference type="CDD" id="cd07187">
    <property type="entry name" value="YvcK_like"/>
    <property type="match status" value="1"/>
</dbReference>
<protein>
    <recommendedName>
        <fullName evidence="2">Putative gluconeogenesis factor</fullName>
    </recommendedName>
</protein>
<dbReference type="Gene3D" id="3.40.50.10680">
    <property type="entry name" value="CofD-like domains"/>
    <property type="match status" value="1"/>
</dbReference>
<keyword evidence="1 2" id="KW-0963">Cytoplasm</keyword>
<accession>D7WCL8</accession>
<dbReference type="PANTHER" id="PTHR30135">
    <property type="entry name" value="UNCHARACTERIZED PROTEIN YVCK-RELATED"/>
    <property type="match status" value="1"/>
</dbReference>
<dbReference type="PANTHER" id="PTHR30135:SF3">
    <property type="entry name" value="GLUCONEOGENESIS FACTOR-RELATED"/>
    <property type="match status" value="1"/>
</dbReference>
<dbReference type="HOGENOM" id="CLU_044041_1_0_11"/>
<dbReference type="GO" id="GO:0043743">
    <property type="term" value="F:LPPG:FO 2-phospho-L-lactate transferase activity"/>
    <property type="evidence" value="ECO:0007669"/>
    <property type="project" value="InterPro"/>
</dbReference>
<dbReference type="OrthoDB" id="9783842at2"/>
<evidence type="ECO:0000313" key="3">
    <source>
        <dbReference type="EMBL" id="EFK53899.1"/>
    </source>
</evidence>
<evidence type="ECO:0000256" key="1">
    <source>
        <dbReference type="ARBA" id="ARBA00022490"/>
    </source>
</evidence>
<reference evidence="3" key="1">
    <citation type="submission" date="2010-06" db="EMBL/GenBank/DDBJ databases">
        <authorList>
            <person name="Muzny D."/>
            <person name="Qin X."/>
            <person name="Buhay C."/>
            <person name="Dugan-Rocha S."/>
            <person name="Ding Y."/>
            <person name="Chen G."/>
            <person name="Hawes A."/>
            <person name="Holder M."/>
            <person name="Jhangiani S."/>
            <person name="Johnson A."/>
            <person name="Khan Z."/>
            <person name="Li Z."/>
            <person name="Liu W."/>
            <person name="Liu X."/>
            <person name="Perez L."/>
            <person name="Shen H."/>
            <person name="Wang Q."/>
            <person name="Watt J."/>
            <person name="Xi L."/>
            <person name="Xin Y."/>
            <person name="Zhou J."/>
            <person name="Deng J."/>
            <person name="Jiang H."/>
            <person name="Liu Y."/>
            <person name="Qu J."/>
            <person name="Song X.-Z."/>
            <person name="Zhang L."/>
            <person name="Villasana D."/>
            <person name="Johnson A."/>
            <person name="Liu J."/>
            <person name="Liyanage D."/>
            <person name="Lorensuhewa L."/>
            <person name="Robinson T."/>
            <person name="Song A."/>
            <person name="Song B.-B."/>
            <person name="Dinh H."/>
            <person name="Thornton R."/>
            <person name="Coyle M."/>
            <person name="Francisco L."/>
            <person name="Jackson L."/>
            <person name="Javaid M."/>
            <person name="Korchina V."/>
            <person name="Kovar C."/>
            <person name="Mata R."/>
            <person name="Mathew T."/>
            <person name="Ngo R."/>
            <person name="Nguyen L."/>
            <person name="Nguyen N."/>
            <person name="Okwuonu G."/>
            <person name="Ongeri F."/>
            <person name="Pham C."/>
            <person name="Simmons D."/>
            <person name="Wilczek-Boney K."/>
            <person name="Hale W."/>
            <person name="Jakkamsetti A."/>
            <person name="Pham P."/>
            <person name="Ruth R."/>
            <person name="San Lucas F."/>
            <person name="Warren J."/>
            <person name="Zhang J."/>
            <person name="Zhao Z."/>
            <person name="Zhou C."/>
            <person name="Zhu D."/>
            <person name="Lee S."/>
            <person name="Bess C."/>
            <person name="Blankenburg K."/>
            <person name="Forbes L."/>
            <person name="Fu Q."/>
            <person name="Gubbala S."/>
            <person name="Hirani K."/>
            <person name="Jayaseelan J.C."/>
            <person name="Lara F."/>
            <person name="Munidasa M."/>
            <person name="Palculict T."/>
            <person name="Patil S."/>
            <person name="Pu L.-L."/>
            <person name="Saada N."/>
            <person name="Tang L."/>
            <person name="Weissenberger G."/>
            <person name="Zhu Y."/>
            <person name="Hemphill L."/>
            <person name="Shang Y."/>
            <person name="Youmans B."/>
            <person name="Ayvaz T."/>
            <person name="Ross M."/>
            <person name="Santibanez J."/>
            <person name="Aqrawi P."/>
            <person name="Gross S."/>
            <person name="Joshi V."/>
            <person name="Fowler G."/>
            <person name="Nazareth L."/>
            <person name="Reid J."/>
            <person name="Worley K."/>
            <person name="Petrosino J."/>
            <person name="Highlander S."/>
            <person name="Gibbs R."/>
        </authorList>
    </citation>
    <scope>NUCLEOTIDE SEQUENCE [LARGE SCALE GENOMIC DNA]</scope>
    <source>
        <strain evidence="3">ATCC 33030</strain>
    </source>
</reference>
<gene>
    <name evidence="3" type="ORF">HMPREF0291_11556</name>
</gene>
<dbReference type="Proteomes" id="UP000004208">
    <property type="component" value="Unassembled WGS sequence"/>
</dbReference>
<dbReference type="InterPro" id="IPR002882">
    <property type="entry name" value="CofD"/>
</dbReference>
<dbReference type="GO" id="GO:0005737">
    <property type="term" value="C:cytoplasm"/>
    <property type="evidence" value="ECO:0007669"/>
    <property type="project" value="UniProtKB-SubCell"/>
</dbReference>
<comment type="function">
    <text evidence="2">Required for morphogenesis under gluconeogenic growth conditions.</text>
</comment>
<dbReference type="STRING" id="585529.HMPREF0291_11556"/>
<dbReference type="AlphaFoldDB" id="D7WCL8"/>
<dbReference type="GO" id="GO:0008360">
    <property type="term" value="P:regulation of cell shape"/>
    <property type="evidence" value="ECO:0007669"/>
    <property type="project" value="UniProtKB-UniRule"/>
</dbReference>
<name>D7WCL8_9CORY</name>
<keyword evidence="4" id="KW-1185">Reference proteome</keyword>
<dbReference type="InterPro" id="IPR010119">
    <property type="entry name" value="Gluconeogen_factor"/>
</dbReference>
<proteinExistence type="inferred from homology"/>
<sequence length="336" mass="35573">MTEHRDVLSVASLGGGHGLHQTLLAAREIAGAQLGDGCSPETCRVNAIVTVADDGGSSGRLRRELSIVPPGDLRMAMAALTPPTEEGAVWKKVLQHRFGGNGAMAGHAVGNLMIAGMTEASDDIQLALDTVGSWTDSTGRVLPVALQPLDIEAEVAGLDDDFRVLRAVRGQVAVATTPGSVRRVRLIPEEPAANPAAIDAIMSADVVTIGPGSWFSSVIPHLLVPEIVEALRNTPAKVVVILNLSPEQGETPGFTTERHIHVFNQHAPELKVDYFLADSNIQLSPGERSYLERAAEGAGAAITFADMCERDEENQCTNRHDPEKLAAAITSLLRGN</sequence>
<dbReference type="InterPro" id="IPR038136">
    <property type="entry name" value="CofD-like_dom_sf"/>
</dbReference>
<comment type="caution">
    <text evidence="3">The sequence shown here is derived from an EMBL/GenBank/DDBJ whole genome shotgun (WGS) entry which is preliminary data.</text>
</comment>